<dbReference type="PATRIC" id="fig|1240678.4.peg.12"/>
<evidence type="ECO:0000313" key="2">
    <source>
        <dbReference type="EMBL" id="KIZ19805.1"/>
    </source>
</evidence>
<feature type="signal peptide" evidence="1">
    <location>
        <begin position="1"/>
        <end position="31"/>
    </location>
</feature>
<gene>
    <name evidence="2" type="ORF">SNA_00050</name>
</gene>
<comment type="caution">
    <text evidence="2">The sequence shown here is derived from an EMBL/GenBank/DDBJ whole genome shotgun (WGS) entry which is preliminary data.</text>
</comment>
<proteinExistence type="predicted"/>
<evidence type="ECO:0008006" key="4">
    <source>
        <dbReference type="Google" id="ProtNLM"/>
    </source>
</evidence>
<dbReference type="RefSeq" id="WP_030065437.1">
    <property type="nucleotide sequence ID" value="NZ_JRKI01000001.1"/>
</dbReference>
<evidence type="ECO:0000256" key="1">
    <source>
        <dbReference type="SAM" id="SignalP"/>
    </source>
</evidence>
<feature type="chain" id="PRO_5002317996" description="Lipoprotein" evidence="1">
    <location>
        <begin position="32"/>
        <end position="121"/>
    </location>
</feature>
<sequence length="121" mass="12593">MPRIRHRLSTLAATVVLVIGSGLALATPAHADNGTVITTDFNSAGHPIGAQDNTWVNSKNCQTDTVPGGTAMLQVSNLSTAPVKVFAGPNCTGTPFGTVEPFSLGTTFHFVETFPSLEPLD</sequence>
<keyword evidence="1" id="KW-0732">Signal</keyword>
<name>A0A0D7CVF0_9ACTN</name>
<accession>A0A0D7CVF0</accession>
<dbReference type="Proteomes" id="UP000032458">
    <property type="component" value="Unassembled WGS sequence"/>
</dbReference>
<protein>
    <recommendedName>
        <fullName evidence="4">Lipoprotein</fullName>
    </recommendedName>
</protein>
<dbReference type="AlphaFoldDB" id="A0A0D7CVF0"/>
<evidence type="ECO:0000313" key="3">
    <source>
        <dbReference type="Proteomes" id="UP000032458"/>
    </source>
</evidence>
<reference evidence="2 3" key="1">
    <citation type="submission" date="2014-09" db="EMBL/GenBank/DDBJ databases">
        <title>Draft genome sequence of Streptomyces natalensis ATCC 27448, producer of the antifungal pimaricin.</title>
        <authorList>
            <person name="Mendes M.V."/>
            <person name="Beites T."/>
            <person name="Pires S."/>
            <person name="Santos C.L."/>
            <person name="Moradas-Ferreira P."/>
        </authorList>
    </citation>
    <scope>NUCLEOTIDE SEQUENCE [LARGE SCALE GENOMIC DNA]</scope>
    <source>
        <strain evidence="2 3">ATCC 27448</strain>
    </source>
</reference>
<dbReference type="EMBL" id="JRKI01000001">
    <property type="protein sequence ID" value="KIZ19805.1"/>
    <property type="molecule type" value="Genomic_DNA"/>
</dbReference>
<organism evidence="2 3">
    <name type="scientific">Streptomyces natalensis ATCC 27448</name>
    <dbReference type="NCBI Taxonomy" id="1240678"/>
    <lineage>
        <taxon>Bacteria</taxon>
        <taxon>Bacillati</taxon>
        <taxon>Actinomycetota</taxon>
        <taxon>Actinomycetes</taxon>
        <taxon>Kitasatosporales</taxon>
        <taxon>Streptomycetaceae</taxon>
        <taxon>Streptomyces</taxon>
    </lineage>
</organism>
<keyword evidence="3" id="KW-1185">Reference proteome</keyword>